<dbReference type="OrthoDB" id="490319at2759"/>
<proteinExistence type="predicted"/>
<keyword evidence="2" id="KW-0472">Membrane</keyword>
<evidence type="ECO:0000256" key="2">
    <source>
        <dbReference type="SAM" id="Phobius"/>
    </source>
</evidence>
<reference evidence="3 4" key="1">
    <citation type="submission" date="2020-04" db="EMBL/GenBank/DDBJ databases">
        <title>Perkinsus chesapeaki whole genome sequence.</title>
        <authorList>
            <person name="Bogema D.R."/>
        </authorList>
    </citation>
    <scope>NUCLEOTIDE SEQUENCE [LARGE SCALE GENOMIC DNA]</scope>
    <source>
        <strain evidence="3">ATCC PRA-425</strain>
    </source>
</reference>
<sequence>MSDGIQASPFPTTIPNNLNRRATVSGVPLIPPSLATAAAVRGKKRRLIEGVETLHERSSAPIDDRAQRSVSICEDEMVYDFDNTRRRQSSSASIYYYQRLRRDSQTSSLARTDSRSSWHRFTTESSEIETAAGLKGRSSSTWSQYGQQRRQQQEDEDKEFNALPPPPVSPYYRDSTYWLKIIIVLSICKGLIEAGLRSSYVNEVSAYGQAAIVRGMLMLGIEALICMIYPIIHRWFEINTQAKFLLLIGGLGSSFHIYFCCRDPTRSSALDGVVNDNDQNDNNSLNDRDGPHGGGQFRSMLSRNMSLFFGTYFFSYVGAGLLNVALGLLFTSRAQNLTDANEYLLLSFWLSGMLSIMGSFLYLALPPCPKSDVIP</sequence>
<comment type="caution">
    <text evidence="3">The sequence shown here is derived from an EMBL/GenBank/DDBJ whole genome shotgun (WGS) entry which is preliminary data.</text>
</comment>
<dbReference type="AlphaFoldDB" id="A0A7J6MZG6"/>
<dbReference type="EMBL" id="JAAPAO010000026">
    <property type="protein sequence ID" value="KAF4676856.1"/>
    <property type="molecule type" value="Genomic_DNA"/>
</dbReference>
<evidence type="ECO:0000313" key="3">
    <source>
        <dbReference type="EMBL" id="KAF4676856.1"/>
    </source>
</evidence>
<feature type="non-terminal residue" evidence="3">
    <location>
        <position position="1"/>
    </location>
</feature>
<organism evidence="3 4">
    <name type="scientific">Perkinsus chesapeaki</name>
    <name type="common">Clam parasite</name>
    <name type="synonym">Perkinsus andrewsi</name>
    <dbReference type="NCBI Taxonomy" id="330153"/>
    <lineage>
        <taxon>Eukaryota</taxon>
        <taxon>Sar</taxon>
        <taxon>Alveolata</taxon>
        <taxon>Perkinsozoa</taxon>
        <taxon>Perkinsea</taxon>
        <taxon>Perkinsida</taxon>
        <taxon>Perkinsidae</taxon>
        <taxon>Perkinsus</taxon>
    </lineage>
</organism>
<gene>
    <name evidence="3" type="ORF">FOL47_004559</name>
</gene>
<feature type="transmembrane region" description="Helical" evidence="2">
    <location>
        <begin position="217"/>
        <end position="236"/>
    </location>
</feature>
<feature type="transmembrane region" description="Helical" evidence="2">
    <location>
        <begin position="343"/>
        <end position="365"/>
    </location>
</feature>
<keyword evidence="4" id="KW-1185">Reference proteome</keyword>
<feature type="region of interest" description="Disordered" evidence="1">
    <location>
        <begin position="129"/>
        <end position="165"/>
    </location>
</feature>
<keyword evidence="2" id="KW-0812">Transmembrane</keyword>
<keyword evidence="2" id="KW-1133">Transmembrane helix</keyword>
<accession>A0A7J6MZG6</accession>
<name>A0A7J6MZG6_PERCH</name>
<evidence type="ECO:0000256" key="1">
    <source>
        <dbReference type="SAM" id="MobiDB-lite"/>
    </source>
</evidence>
<protein>
    <submittedName>
        <fullName evidence="3">Uncharacterized protein</fullName>
    </submittedName>
</protein>
<feature type="compositionally biased region" description="Polar residues" evidence="1">
    <location>
        <begin position="137"/>
        <end position="146"/>
    </location>
</feature>
<feature type="transmembrane region" description="Helical" evidence="2">
    <location>
        <begin position="307"/>
        <end position="331"/>
    </location>
</feature>
<dbReference type="Proteomes" id="UP000591131">
    <property type="component" value="Unassembled WGS sequence"/>
</dbReference>
<evidence type="ECO:0000313" key="4">
    <source>
        <dbReference type="Proteomes" id="UP000591131"/>
    </source>
</evidence>
<feature type="transmembrane region" description="Helical" evidence="2">
    <location>
        <begin position="242"/>
        <end position="261"/>
    </location>
</feature>